<dbReference type="Gene3D" id="3.30.70.330">
    <property type="match status" value="1"/>
</dbReference>
<comment type="function">
    <text evidence="5">Component of the U1 snRNP particle, which recognizes and binds the 5'-splice site of pre-mRNA. Together with other non-snRNP factors, U1 snRNP forms the spliceosomal commitment complex, that targets pre-mRNA to the splicing pathway.</text>
</comment>
<evidence type="ECO:0000256" key="3">
    <source>
        <dbReference type="ARBA" id="ARBA00022728"/>
    </source>
</evidence>
<dbReference type="EMBL" id="CP017554">
    <property type="protein sequence ID" value="AOW01979.1"/>
    <property type="molecule type" value="Genomic_DNA"/>
</dbReference>
<comment type="similarity">
    <text evidence="1">Belongs to the SNU71 family.</text>
</comment>
<dbReference type="OrthoDB" id="443401at2759"/>
<dbReference type="GeneID" id="2906615"/>
<sequence length="486" mass="55088">MIPENEQPQLKQWALQQLENLSDADTSILGDYVIALANYDMPKSELAEMCRSQLSEFLHGNTDAFVEALMHAIETKSYMQEPLQQPQQQQQQPQQQQQFPQQQQQGQFPTPPPFPPGFDFAQMQQMGFPMPGMNVPLPSHQGFISGQQKRYNNNNNGGNKRGMSAISTPHSSTEYNRKLVVEKIPDDYCSEQAVRDFFSKFGTLNSVKVNFAGKLAEIEFSTTAEAKNAYKSPETIFDNRFVKVYWRKTDDETPENEVAEQQRLQEERQAAFEEKEQRRKEHLEKMTGILAQKKQLLEMQIEQQELLAKMGQPVTQDVEDLRNQLAEILEHEKDPTKVFKSTSAASSFAPRGRGGFRGRGARGRGAFRGRGGYHPYGAPPARENVDRTKFSLDLRPKDVLISPVTADKQEHIRAHLVSVGEYSNVAQASGDSVVVSFPDRRAAEKFFYGSADIPDVGKVDKQWFKQVKKDGEGSEVKTEDVKMEEN</sequence>
<feature type="region of interest" description="Disordered" evidence="7">
    <location>
        <begin position="337"/>
        <end position="382"/>
    </location>
</feature>
<evidence type="ECO:0000256" key="7">
    <source>
        <dbReference type="SAM" id="MobiDB-lite"/>
    </source>
</evidence>
<feature type="compositionally biased region" description="Low complexity" evidence="7">
    <location>
        <begin position="84"/>
        <end position="108"/>
    </location>
</feature>
<dbReference type="InterPro" id="IPR000504">
    <property type="entry name" value="RRM_dom"/>
</dbReference>
<accession>A0A1D8N8Q3</accession>
<dbReference type="VEuPathDB" id="FungiDB:YALI0_B20460g"/>
<dbReference type="AlphaFoldDB" id="A0A1D8N8Q3"/>
<evidence type="ECO:0000256" key="1">
    <source>
        <dbReference type="ARBA" id="ARBA00005544"/>
    </source>
</evidence>
<feature type="domain" description="RRM" evidence="8">
    <location>
        <begin position="177"/>
        <end position="249"/>
    </location>
</feature>
<dbReference type="InterPro" id="IPR002483">
    <property type="entry name" value="PWI_dom"/>
</dbReference>
<feature type="region of interest" description="Disordered" evidence="7">
    <location>
        <begin position="79"/>
        <end position="125"/>
    </location>
</feature>
<keyword evidence="4 6" id="KW-0694">RNA-binding</keyword>
<evidence type="ECO:0000259" key="8">
    <source>
        <dbReference type="PROSITE" id="PS50102"/>
    </source>
</evidence>
<dbReference type="RefSeq" id="XP_501137.1">
    <property type="nucleotide sequence ID" value="XM_501137.3"/>
</dbReference>
<dbReference type="SMART" id="SM00360">
    <property type="entry name" value="RRM"/>
    <property type="match status" value="1"/>
</dbReference>
<evidence type="ECO:0000313" key="10">
    <source>
        <dbReference type="Proteomes" id="UP000182444"/>
    </source>
</evidence>
<dbReference type="Proteomes" id="UP000182444">
    <property type="component" value="Chromosome 1B"/>
</dbReference>
<proteinExistence type="inferred from homology"/>
<evidence type="ECO:0000313" key="9">
    <source>
        <dbReference type="EMBL" id="AOW01979.1"/>
    </source>
</evidence>
<dbReference type="GO" id="GO:0005681">
    <property type="term" value="C:spliceosomal complex"/>
    <property type="evidence" value="ECO:0007669"/>
    <property type="project" value="UniProtKB-KW"/>
</dbReference>
<dbReference type="SUPFAM" id="SSF54928">
    <property type="entry name" value="RNA-binding domain, RBD"/>
    <property type="match status" value="1"/>
</dbReference>
<keyword evidence="3" id="KW-0507">mRNA processing</keyword>
<dbReference type="CDD" id="cd12257">
    <property type="entry name" value="RRM1_RBM26_like"/>
    <property type="match status" value="1"/>
</dbReference>
<dbReference type="Pfam" id="PF01480">
    <property type="entry name" value="PWI"/>
    <property type="match status" value="1"/>
</dbReference>
<dbReference type="OMA" id="HPENEVQ"/>
<keyword evidence="3" id="KW-0508">mRNA splicing</keyword>
<name>A0A1D8N8Q3_YARLL</name>
<evidence type="ECO:0000256" key="2">
    <source>
        <dbReference type="ARBA" id="ARBA00014280"/>
    </source>
</evidence>
<dbReference type="VEuPathDB" id="FungiDB:YALI1_B26763g"/>
<evidence type="ECO:0000256" key="5">
    <source>
        <dbReference type="ARBA" id="ARBA00025004"/>
    </source>
</evidence>
<dbReference type="PROSITE" id="PS50102">
    <property type="entry name" value="RRM"/>
    <property type="match status" value="1"/>
</dbReference>
<reference evidence="9 10" key="1">
    <citation type="journal article" date="2016" name="PLoS ONE">
        <title>Sequence Assembly of Yarrowia lipolytica Strain W29/CLIB89 Shows Transposable Element Diversity.</title>
        <authorList>
            <person name="Magnan C."/>
            <person name="Yu J."/>
            <person name="Chang I."/>
            <person name="Jahn E."/>
            <person name="Kanomata Y."/>
            <person name="Wu J."/>
            <person name="Zeller M."/>
            <person name="Oakes M."/>
            <person name="Baldi P."/>
            <person name="Sandmeyer S."/>
        </authorList>
    </citation>
    <scope>NUCLEOTIDE SEQUENCE [LARGE SCALE GENOMIC DNA]</scope>
    <source>
        <strain evidence="10">CLIB89(W29)</strain>
    </source>
</reference>
<dbReference type="KEGG" id="yli:2906615"/>
<dbReference type="GO" id="GO:0003723">
    <property type="term" value="F:RNA binding"/>
    <property type="evidence" value="ECO:0007669"/>
    <property type="project" value="UniProtKB-UniRule"/>
</dbReference>
<dbReference type="Pfam" id="PF00076">
    <property type="entry name" value="RRM_1"/>
    <property type="match status" value="1"/>
</dbReference>
<keyword evidence="3" id="KW-0747">Spliceosome</keyword>
<dbReference type="InterPro" id="IPR035979">
    <property type="entry name" value="RBD_domain_sf"/>
</dbReference>
<feature type="compositionally biased region" description="Basic residues" evidence="7">
    <location>
        <begin position="354"/>
        <end position="367"/>
    </location>
</feature>
<gene>
    <name evidence="9" type="ORF">YALI1_B26763g</name>
</gene>
<dbReference type="eggNOG" id="KOG2135">
    <property type="taxonomic scope" value="Eukaryota"/>
</dbReference>
<dbReference type="PANTHER" id="PTHR14398">
    <property type="entry name" value="RNA RECOGNITION RRM/RNP DOMAIN"/>
    <property type="match status" value="1"/>
</dbReference>
<dbReference type="PANTHER" id="PTHR14398:SF0">
    <property type="entry name" value="ZINC FINGER PROTEIN SWM"/>
    <property type="match status" value="1"/>
</dbReference>
<dbReference type="CDD" id="cd21612">
    <property type="entry name" value="RRM_AtRDRP1_like"/>
    <property type="match status" value="1"/>
</dbReference>
<organism evidence="9 10">
    <name type="scientific">Yarrowia lipolytica</name>
    <name type="common">Candida lipolytica</name>
    <dbReference type="NCBI Taxonomy" id="4952"/>
    <lineage>
        <taxon>Eukaryota</taxon>
        <taxon>Fungi</taxon>
        <taxon>Dikarya</taxon>
        <taxon>Ascomycota</taxon>
        <taxon>Saccharomycotina</taxon>
        <taxon>Dipodascomycetes</taxon>
        <taxon>Dipodascales</taxon>
        <taxon>Dipodascales incertae sedis</taxon>
        <taxon>Yarrowia</taxon>
    </lineage>
</organism>
<dbReference type="InterPro" id="IPR045137">
    <property type="entry name" value="RBM26/27"/>
</dbReference>
<dbReference type="InterPro" id="IPR012677">
    <property type="entry name" value="Nucleotide-bd_a/b_plait_sf"/>
</dbReference>
<evidence type="ECO:0000256" key="6">
    <source>
        <dbReference type="PROSITE-ProRule" id="PRU00176"/>
    </source>
</evidence>
<protein>
    <recommendedName>
        <fullName evidence="2">U1 small nuclear ribonucleoprotein component SNU71</fullName>
    </recommendedName>
</protein>
<evidence type="ECO:0000256" key="4">
    <source>
        <dbReference type="ARBA" id="ARBA00022884"/>
    </source>
</evidence>